<evidence type="ECO:0000313" key="1">
    <source>
        <dbReference type="EMBL" id="EIJ35010.1"/>
    </source>
</evidence>
<dbReference type="RefSeq" id="WP_002708924.1">
    <property type="nucleotide sequence ID" value="NZ_JH651384.1"/>
</dbReference>
<protein>
    <submittedName>
        <fullName evidence="1">Uncharacterized protein</fullName>
    </submittedName>
</protein>
<proteinExistence type="predicted"/>
<dbReference type="EMBL" id="JH651384">
    <property type="protein sequence ID" value="EIJ35010.1"/>
    <property type="molecule type" value="Genomic_DNA"/>
</dbReference>
<name>A0A656HI06_THINJ</name>
<organism evidence="1 2">
    <name type="scientific">Thiothrix nivea (strain ATCC 35100 / DSM 5205 / JP2)</name>
    <dbReference type="NCBI Taxonomy" id="870187"/>
    <lineage>
        <taxon>Bacteria</taxon>
        <taxon>Pseudomonadati</taxon>
        <taxon>Pseudomonadota</taxon>
        <taxon>Gammaproteobacteria</taxon>
        <taxon>Thiotrichales</taxon>
        <taxon>Thiotrichaceae</taxon>
        <taxon>Thiothrix</taxon>
    </lineage>
</organism>
<gene>
    <name evidence="1" type="ORF">Thini_2465</name>
</gene>
<sequence length="158" mass="16928">MKQYVLIGVGIFALALAGKHFLLSSASVPDAEPAATLLPLQEPCNLHQAPCVARDAAGHSLRFSITPDTIPLMQDLTVSVETAGFNGIQSARLTVEGVNMFMGYQYADLRPVDAATALAGKLVLPVCSMETMQWNASLLLTLQNGARYQADFPFSTSR</sequence>
<reference evidence="2" key="1">
    <citation type="journal article" date="2011" name="Stand. Genomic Sci.">
        <title>Genome sequence of the filamentous, gliding Thiothrix nivea neotype strain (JP2(T)).</title>
        <authorList>
            <person name="Lapidus A."/>
            <person name="Nolan M."/>
            <person name="Lucas S."/>
            <person name="Glavina Del Rio T."/>
            <person name="Tice H."/>
            <person name="Cheng J.F."/>
            <person name="Tapia R."/>
            <person name="Han C."/>
            <person name="Goodwin L."/>
            <person name="Pitluck S."/>
            <person name="Liolios K."/>
            <person name="Pagani I."/>
            <person name="Ivanova N."/>
            <person name="Huntemann M."/>
            <person name="Mavromatis K."/>
            <person name="Mikhailova N."/>
            <person name="Pati A."/>
            <person name="Chen A."/>
            <person name="Palaniappan K."/>
            <person name="Land M."/>
            <person name="Brambilla E.M."/>
            <person name="Rohde M."/>
            <person name="Abt B."/>
            <person name="Verbarg S."/>
            <person name="Goker M."/>
            <person name="Bristow J."/>
            <person name="Eisen J.A."/>
            <person name="Markowitz V."/>
            <person name="Hugenholtz P."/>
            <person name="Kyrpides N.C."/>
            <person name="Klenk H.P."/>
            <person name="Woyke T."/>
        </authorList>
    </citation>
    <scope>NUCLEOTIDE SEQUENCE [LARGE SCALE GENOMIC DNA]</scope>
    <source>
        <strain evidence="2">ATCC 35100 / DSM 5205 / JP2</strain>
    </source>
</reference>
<dbReference type="AlphaFoldDB" id="A0A656HI06"/>
<keyword evidence="2" id="KW-1185">Reference proteome</keyword>
<evidence type="ECO:0000313" key="2">
    <source>
        <dbReference type="Proteomes" id="UP000005317"/>
    </source>
</evidence>
<dbReference type="OrthoDB" id="5917490at2"/>
<accession>A0A656HI06</accession>
<dbReference type="Proteomes" id="UP000005317">
    <property type="component" value="Unassembled WGS sequence"/>
</dbReference>